<dbReference type="PANTHER" id="PTHR47966:SF65">
    <property type="entry name" value="ASPARTIC-TYPE ENDOPEPTIDASE"/>
    <property type="match status" value="1"/>
</dbReference>
<evidence type="ECO:0000313" key="8">
    <source>
        <dbReference type="Proteomes" id="UP000182259"/>
    </source>
</evidence>
<dbReference type="Gene3D" id="2.40.70.10">
    <property type="entry name" value="Acid Proteases"/>
    <property type="match status" value="4"/>
</dbReference>
<dbReference type="EMBL" id="LT635765">
    <property type="protein sequence ID" value="SGZ51239.1"/>
    <property type="molecule type" value="Genomic_DNA"/>
</dbReference>
<comment type="similarity">
    <text evidence="1">Belongs to the peptidase A1 family.</text>
</comment>
<evidence type="ECO:0000256" key="5">
    <source>
        <dbReference type="SAM" id="SignalP"/>
    </source>
</evidence>
<dbReference type="InterPro" id="IPR001461">
    <property type="entry name" value="Aspartic_peptidase_A1"/>
</dbReference>
<organism evidence="7 8">
    <name type="scientific">Sungouiella intermedia</name>
    <dbReference type="NCBI Taxonomy" id="45354"/>
    <lineage>
        <taxon>Eukaryota</taxon>
        <taxon>Fungi</taxon>
        <taxon>Dikarya</taxon>
        <taxon>Ascomycota</taxon>
        <taxon>Saccharomycotina</taxon>
        <taxon>Pichiomycetes</taxon>
        <taxon>Metschnikowiaceae</taxon>
        <taxon>Sungouiella</taxon>
    </lineage>
</organism>
<name>A0A1L0BI68_9ASCO</name>
<feature type="disulfide bond" evidence="3">
    <location>
        <begin position="77"/>
        <end position="93"/>
    </location>
</feature>
<evidence type="ECO:0000313" key="7">
    <source>
        <dbReference type="EMBL" id="SGZ51239.1"/>
    </source>
</evidence>
<feature type="region of interest" description="Disordered" evidence="4">
    <location>
        <begin position="448"/>
        <end position="478"/>
    </location>
</feature>
<gene>
    <name evidence="7" type="ORF">SAMEA4029009_CIC11G00000000594</name>
</gene>
<dbReference type="PANTHER" id="PTHR47966">
    <property type="entry name" value="BETA-SITE APP-CLEAVING ENZYME, ISOFORM A-RELATED"/>
    <property type="match status" value="1"/>
</dbReference>
<protein>
    <submittedName>
        <fullName evidence="7">CIC11C00000000594</fullName>
    </submittedName>
</protein>
<dbReference type="PRINTS" id="PR00792">
    <property type="entry name" value="PEPSIN"/>
</dbReference>
<feature type="compositionally biased region" description="Polar residues" evidence="4">
    <location>
        <begin position="463"/>
        <end position="478"/>
    </location>
</feature>
<accession>A0A1L0BI68</accession>
<dbReference type="GO" id="GO:0004190">
    <property type="term" value="F:aspartic-type endopeptidase activity"/>
    <property type="evidence" value="ECO:0007669"/>
    <property type="project" value="InterPro"/>
</dbReference>
<feature type="domain" description="Peptidase A1" evidence="6">
    <location>
        <begin position="398"/>
        <end position="726"/>
    </location>
</feature>
<dbReference type="SUPFAM" id="SSF50630">
    <property type="entry name" value="Acid proteases"/>
    <property type="match status" value="2"/>
</dbReference>
<dbReference type="AlphaFoldDB" id="A0A1L0BI68"/>
<dbReference type="Pfam" id="PF00026">
    <property type="entry name" value="Asp"/>
    <property type="match status" value="2"/>
</dbReference>
<dbReference type="GO" id="GO:0006508">
    <property type="term" value="P:proteolysis"/>
    <property type="evidence" value="ECO:0007669"/>
    <property type="project" value="InterPro"/>
</dbReference>
<evidence type="ECO:0000256" key="2">
    <source>
        <dbReference type="ARBA" id="ARBA00023157"/>
    </source>
</evidence>
<feature type="chain" id="PRO_5009680771" evidence="5">
    <location>
        <begin position="17"/>
        <end position="856"/>
    </location>
</feature>
<evidence type="ECO:0000256" key="1">
    <source>
        <dbReference type="ARBA" id="ARBA00007447"/>
    </source>
</evidence>
<sequence length="856" mass="93416">MIFSIFLFAIANAYLSFDLNPLVKESQTWDKRDNIQADLFNEQIYYTVDFQVGSNKQNVSLVVDTRLGLMWFPAAGCSGGSSKRDTLDDFYNCESKGTYNPEDLDTFKNESISVVADFGGIGLSGYSANDTLILDDDSFEMSFVVASRSDSVGMLGLGYPSSVYVTEGEKYRYHGSFIRTLWLEGLIQSESYSIRLGPNRADKGQLLLGAVDHSKYTGTLGVVHMTTPYTGTYRVGDILIIVDRFLGDGFSIPVQLPAIILLSSRVLLFPYEYVKELGENLGAVEESRSSHRLDCGLLNLTSLISLYFSGVEIQVPIRDLVWQEKNACYLSFNVANGPSIIGQDILRSIYLVINLARDQVGLGQASLADNPGRIEEISFNIPGAATATQYSYTLARERYSEDSSGRWSTYSNSVPTGPSYLINTGSRSVDLGNVVYLLTVSEESSGIASSSKTAGSSLAESSTQGHSSLSEDSLQTGSVSTASDGLETVFGYSANDTIYLGGQEHHQVFGAATNSTCIGMLGLGFKAAPYVDFDFKWSFPTFLWNFAEGGTGFAYSIYLGPNSVGEGKLYLGTVDLGKYDGKLWIVQMVEPRVGNNIQTDIVILLDGILGEGFSIPIQIPVTIVLASTFLLLPYEYVKNVGKQLGAVEESRNFHRLDCELLNLTSLVSFYFSGAEIQVPIRDLIKQKNGQCYLSLEVAEFPSVLGLDILKSTYLVVGLGQRQVALGQAAVSQRSSTLEPISFTIPDVATPKYFSYTLAREKFSMAFGGAWSTYTFDDVSYSYLMYTGNRTVDFGGVVYLLTLDVESTTTEIEVTHSSSGNPQTESVTDGLGKSNLGGTVINSRLFRALIIMIMSII</sequence>
<dbReference type="InterPro" id="IPR033121">
    <property type="entry name" value="PEPTIDASE_A1"/>
</dbReference>
<dbReference type="PROSITE" id="PS51767">
    <property type="entry name" value="PEPTIDASE_A1"/>
    <property type="match status" value="2"/>
</dbReference>
<feature type="disulfide bond" evidence="3">
    <location>
        <begin position="295"/>
        <end position="328"/>
    </location>
</feature>
<keyword evidence="2 3" id="KW-1015">Disulfide bond</keyword>
<evidence type="ECO:0000256" key="4">
    <source>
        <dbReference type="SAM" id="MobiDB-lite"/>
    </source>
</evidence>
<dbReference type="InterPro" id="IPR021109">
    <property type="entry name" value="Peptidase_aspartic_dom_sf"/>
</dbReference>
<reference evidence="7 8" key="1">
    <citation type="submission" date="2016-10" db="EMBL/GenBank/DDBJ databases">
        <authorList>
            <person name="de Groot N.N."/>
        </authorList>
    </citation>
    <scope>NUCLEOTIDE SEQUENCE [LARGE SCALE GENOMIC DNA]</scope>
    <source>
        <strain evidence="7 8">PYCC 4715</strain>
    </source>
</reference>
<evidence type="ECO:0000259" key="6">
    <source>
        <dbReference type="PROSITE" id="PS51767"/>
    </source>
</evidence>
<feature type="signal peptide" evidence="5">
    <location>
        <begin position="1"/>
        <end position="16"/>
    </location>
</feature>
<dbReference type="Proteomes" id="UP000182259">
    <property type="component" value="Chromosome II"/>
</dbReference>
<feature type="domain" description="Peptidase A1" evidence="6">
    <location>
        <begin position="46"/>
        <end position="363"/>
    </location>
</feature>
<evidence type="ECO:0000256" key="3">
    <source>
        <dbReference type="PIRSR" id="PIRSR601461-2"/>
    </source>
</evidence>
<proteinExistence type="inferred from homology"/>
<feature type="compositionally biased region" description="Low complexity" evidence="4">
    <location>
        <begin position="448"/>
        <end position="462"/>
    </location>
</feature>
<keyword evidence="5" id="KW-0732">Signal</keyword>